<organism evidence="8 9">
    <name type="scientific">Erythrobacter aureus</name>
    <dbReference type="NCBI Taxonomy" id="2182384"/>
    <lineage>
        <taxon>Bacteria</taxon>
        <taxon>Pseudomonadati</taxon>
        <taxon>Pseudomonadota</taxon>
        <taxon>Alphaproteobacteria</taxon>
        <taxon>Sphingomonadales</taxon>
        <taxon>Erythrobacteraceae</taxon>
        <taxon>Erythrobacter/Porphyrobacter group</taxon>
        <taxon>Erythrobacter</taxon>
    </lineage>
</organism>
<dbReference type="Gene3D" id="3.40.140.10">
    <property type="entry name" value="Cytidine Deaminase, domain 2"/>
    <property type="match status" value="1"/>
</dbReference>
<dbReference type="Proteomes" id="UP000254508">
    <property type="component" value="Chromosome"/>
</dbReference>
<dbReference type="PANTHER" id="PTHR30471:SF3">
    <property type="entry name" value="UPF0758 PROTEIN YEES-RELATED"/>
    <property type="match status" value="1"/>
</dbReference>
<protein>
    <recommendedName>
        <fullName evidence="7">MPN domain-containing protein</fullName>
    </recommendedName>
</protein>
<dbReference type="InterPro" id="IPR025657">
    <property type="entry name" value="RadC_JAB"/>
</dbReference>
<proteinExistence type="predicted"/>
<evidence type="ECO:0000256" key="3">
    <source>
        <dbReference type="ARBA" id="ARBA00022801"/>
    </source>
</evidence>
<dbReference type="OrthoDB" id="152963at2"/>
<keyword evidence="4" id="KW-0862">Zinc</keyword>
<dbReference type="InterPro" id="IPR037518">
    <property type="entry name" value="MPN"/>
</dbReference>
<name>A0A345YDB3_9SPHN</name>
<feature type="compositionally biased region" description="Basic residues" evidence="6">
    <location>
        <begin position="1"/>
        <end position="21"/>
    </location>
</feature>
<keyword evidence="3" id="KW-0378">Hydrolase</keyword>
<sequence>MGKFGTIHRSRFAPTARGRHASRADRLCDNGTVAGLAGADHYRSRHPGALSPVADRSHHLTGLLAPLSADPRELAERLLKRFGSISALTYASEADLRQCASHGEHWVEAFLAIRQLLHDGSREQMVQTPLGDDRSALDRYLVDTMGGLRRERMIAIMADGAGFVISEEIVADGAEGEIQVSPRILFGRALALDARSMLIAHNHPSGCAEPSETDIRQTRQLVSQADRLGVCVYDHLVIGRRTVVSMRERGLL</sequence>
<keyword evidence="5" id="KW-0482">Metalloprotease</keyword>
<evidence type="ECO:0000256" key="6">
    <source>
        <dbReference type="SAM" id="MobiDB-lite"/>
    </source>
</evidence>
<evidence type="ECO:0000256" key="4">
    <source>
        <dbReference type="ARBA" id="ARBA00022833"/>
    </source>
</evidence>
<dbReference type="AlphaFoldDB" id="A0A345YDB3"/>
<dbReference type="PANTHER" id="PTHR30471">
    <property type="entry name" value="DNA REPAIR PROTEIN RADC"/>
    <property type="match status" value="1"/>
</dbReference>
<dbReference type="GO" id="GO:0046872">
    <property type="term" value="F:metal ion binding"/>
    <property type="evidence" value="ECO:0007669"/>
    <property type="project" value="UniProtKB-KW"/>
</dbReference>
<evidence type="ECO:0000313" key="9">
    <source>
        <dbReference type="Proteomes" id="UP000254508"/>
    </source>
</evidence>
<accession>A0A345YDB3</accession>
<dbReference type="InterPro" id="IPR020891">
    <property type="entry name" value="UPF0758_CS"/>
</dbReference>
<dbReference type="PROSITE" id="PS01302">
    <property type="entry name" value="UPF0758"/>
    <property type="match status" value="1"/>
</dbReference>
<feature type="region of interest" description="Disordered" evidence="6">
    <location>
        <begin position="1"/>
        <end position="23"/>
    </location>
</feature>
<gene>
    <name evidence="8" type="ORF">DVR09_05780</name>
</gene>
<evidence type="ECO:0000259" key="7">
    <source>
        <dbReference type="PROSITE" id="PS50249"/>
    </source>
</evidence>
<dbReference type="GO" id="GO:0008237">
    <property type="term" value="F:metallopeptidase activity"/>
    <property type="evidence" value="ECO:0007669"/>
    <property type="project" value="UniProtKB-KW"/>
</dbReference>
<reference evidence="9" key="1">
    <citation type="submission" date="2018-07" db="EMBL/GenBank/DDBJ databases">
        <title>Genome sequence of Erythrobacter strain YH-07, an antagonistic bacterium isolated from Yellow Sea.</title>
        <authorList>
            <person name="Tang T."/>
            <person name="Liu Q."/>
            <person name="Sun X."/>
        </authorList>
    </citation>
    <scope>NUCLEOTIDE SEQUENCE [LARGE SCALE GENOMIC DNA]</scope>
    <source>
        <strain evidence="9">YH-07</strain>
    </source>
</reference>
<keyword evidence="9" id="KW-1185">Reference proteome</keyword>
<evidence type="ECO:0000256" key="2">
    <source>
        <dbReference type="ARBA" id="ARBA00022723"/>
    </source>
</evidence>
<dbReference type="PROSITE" id="PS50249">
    <property type="entry name" value="MPN"/>
    <property type="match status" value="1"/>
</dbReference>
<evidence type="ECO:0000313" key="8">
    <source>
        <dbReference type="EMBL" id="AXK41915.1"/>
    </source>
</evidence>
<dbReference type="InterPro" id="IPR001405">
    <property type="entry name" value="UPF0758"/>
</dbReference>
<evidence type="ECO:0000256" key="1">
    <source>
        <dbReference type="ARBA" id="ARBA00022670"/>
    </source>
</evidence>
<dbReference type="EMBL" id="CP031357">
    <property type="protein sequence ID" value="AXK41915.1"/>
    <property type="molecule type" value="Genomic_DNA"/>
</dbReference>
<keyword evidence="2" id="KW-0479">Metal-binding</keyword>
<keyword evidence="1" id="KW-0645">Protease</keyword>
<evidence type="ECO:0000256" key="5">
    <source>
        <dbReference type="ARBA" id="ARBA00023049"/>
    </source>
</evidence>
<dbReference type="KEGG" id="err:DVR09_05780"/>
<dbReference type="GO" id="GO:0006508">
    <property type="term" value="P:proteolysis"/>
    <property type="evidence" value="ECO:0007669"/>
    <property type="project" value="UniProtKB-KW"/>
</dbReference>
<dbReference type="Pfam" id="PF04002">
    <property type="entry name" value="RadC"/>
    <property type="match status" value="1"/>
</dbReference>
<feature type="domain" description="MPN" evidence="7">
    <location>
        <begin position="130"/>
        <end position="252"/>
    </location>
</feature>